<dbReference type="Proteomes" id="UP000305709">
    <property type="component" value="Unassembled WGS sequence"/>
</dbReference>
<keyword evidence="4 6" id="KW-1133">Transmembrane helix</keyword>
<evidence type="ECO:0000256" key="5">
    <source>
        <dbReference type="ARBA" id="ARBA00023136"/>
    </source>
</evidence>
<evidence type="ECO:0000313" key="8">
    <source>
        <dbReference type="Proteomes" id="UP000305709"/>
    </source>
</evidence>
<name>A0A5C4N8B0_9RHOB</name>
<feature type="transmembrane region" description="Helical" evidence="6">
    <location>
        <begin position="246"/>
        <end position="267"/>
    </location>
</feature>
<dbReference type="InterPro" id="IPR017039">
    <property type="entry name" value="Virul_fac_BrkB"/>
</dbReference>
<evidence type="ECO:0000313" key="7">
    <source>
        <dbReference type="EMBL" id="TNC65153.1"/>
    </source>
</evidence>
<dbReference type="GO" id="GO:0005886">
    <property type="term" value="C:plasma membrane"/>
    <property type="evidence" value="ECO:0007669"/>
    <property type="project" value="UniProtKB-SubCell"/>
</dbReference>
<dbReference type="RefSeq" id="WP_139083039.1">
    <property type="nucleotide sequence ID" value="NZ_VDFV01000039.1"/>
</dbReference>
<evidence type="ECO:0000256" key="6">
    <source>
        <dbReference type="SAM" id="Phobius"/>
    </source>
</evidence>
<gene>
    <name evidence="7" type="ORF">FHG71_17745</name>
</gene>
<dbReference type="PANTHER" id="PTHR30213:SF1">
    <property type="entry name" value="INNER MEMBRANE PROTEIN YHJD"/>
    <property type="match status" value="1"/>
</dbReference>
<feature type="transmembrane region" description="Helical" evidence="6">
    <location>
        <begin position="30"/>
        <end position="53"/>
    </location>
</feature>
<comment type="subcellular location">
    <subcellularLocation>
        <location evidence="1">Cell membrane</location>
        <topology evidence="1">Multi-pass membrane protein</topology>
    </subcellularLocation>
</comment>
<sequence>MNLVLDLPRLFRVAALGWWNDRAMSLGGSISYFMLFSMAPMLLVAISVAGLVFGREAAQGALVGELTGALGQEAAQAVEALIANAGDLGSGILGTTVGLLIFLVVATGAIGELQDDLNLIWKVPPAATGLRGVLRTRVLSLGVVVGVGFLLLVSLAIDAGLAAGRTYLEGRFTQAITLLGWLNRLVSFAIAAALFAMIFRVLPNVALTWRDVAIGALVTALLFTVGKVLIGIYIGQSGIASSYGAAASFFTILLWIYYSSLILLFGAEFTKAFAESHGTRIRNHQPEA</sequence>
<dbReference type="OrthoDB" id="9797028at2"/>
<feature type="transmembrane region" description="Helical" evidence="6">
    <location>
        <begin position="214"/>
        <end position="234"/>
    </location>
</feature>
<comment type="caution">
    <text evidence="7">The sequence shown here is derived from an EMBL/GenBank/DDBJ whole genome shotgun (WGS) entry which is preliminary data.</text>
</comment>
<keyword evidence="5 6" id="KW-0472">Membrane</keyword>
<evidence type="ECO:0000256" key="3">
    <source>
        <dbReference type="ARBA" id="ARBA00022692"/>
    </source>
</evidence>
<dbReference type="AlphaFoldDB" id="A0A5C4N8B0"/>
<dbReference type="Pfam" id="PF03631">
    <property type="entry name" value="Virul_fac_BrkB"/>
    <property type="match status" value="1"/>
</dbReference>
<evidence type="ECO:0000256" key="1">
    <source>
        <dbReference type="ARBA" id="ARBA00004651"/>
    </source>
</evidence>
<accession>A0A5C4N8B0</accession>
<organism evidence="7 8">
    <name type="scientific">Rubellimicrobium roseum</name>
    <dbReference type="NCBI Taxonomy" id="687525"/>
    <lineage>
        <taxon>Bacteria</taxon>
        <taxon>Pseudomonadati</taxon>
        <taxon>Pseudomonadota</taxon>
        <taxon>Alphaproteobacteria</taxon>
        <taxon>Rhodobacterales</taxon>
        <taxon>Roseobacteraceae</taxon>
        <taxon>Rubellimicrobium</taxon>
    </lineage>
</organism>
<dbReference type="PANTHER" id="PTHR30213">
    <property type="entry name" value="INNER MEMBRANE PROTEIN YHJD"/>
    <property type="match status" value="1"/>
</dbReference>
<keyword evidence="8" id="KW-1185">Reference proteome</keyword>
<keyword evidence="3 6" id="KW-0812">Transmembrane</keyword>
<proteinExistence type="predicted"/>
<reference evidence="7 8" key="1">
    <citation type="submission" date="2019-06" db="EMBL/GenBank/DDBJ databases">
        <authorList>
            <person name="Jiang L."/>
        </authorList>
    </citation>
    <scope>NUCLEOTIDE SEQUENCE [LARGE SCALE GENOMIC DNA]</scope>
    <source>
        <strain evidence="7 8">YIM 48858</strain>
    </source>
</reference>
<dbReference type="PIRSF" id="PIRSF035875">
    <property type="entry name" value="RNase_BN"/>
    <property type="match status" value="1"/>
</dbReference>
<evidence type="ECO:0000256" key="2">
    <source>
        <dbReference type="ARBA" id="ARBA00022475"/>
    </source>
</evidence>
<feature type="transmembrane region" description="Helical" evidence="6">
    <location>
        <begin position="138"/>
        <end position="161"/>
    </location>
</feature>
<keyword evidence="2" id="KW-1003">Cell membrane</keyword>
<feature type="transmembrane region" description="Helical" evidence="6">
    <location>
        <begin position="181"/>
        <end position="202"/>
    </location>
</feature>
<protein>
    <submittedName>
        <fullName evidence="7">YihY/virulence factor BrkB family protein</fullName>
    </submittedName>
</protein>
<evidence type="ECO:0000256" key="4">
    <source>
        <dbReference type="ARBA" id="ARBA00022989"/>
    </source>
</evidence>
<dbReference type="EMBL" id="VDFV01000039">
    <property type="protein sequence ID" value="TNC65153.1"/>
    <property type="molecule type" value="Genomic_DNA"/>
</dbReference>
<dbReference type="NCBIfam" id="TIGR00765">
    <property type="entry name" value="yihY_not_rbn"/>
    <property type="match status" value="1"/>
</dbReference>